<evidence type="ECO:0000256" key="17">
    <source>
        <dbReference type="ARBA" id="ARBA00023145"/>
    </source>
</evidence>
<evidence type="ECO:0000256" key="12">
    <source>
        <dbReference type="ARBA" id="ARBA00022801"/>
    </source>
</evidence>
<dbReference type="Gene3D" id="3.30.70.1470">
    <property type="entry name" value="Caspase-like"/>
    <property type="match status" value="1"/>
</dbReference>
<evidence type="ECO:0000256" key="19">
    <source>
        <dbReference type="ARBA" id="ARBA00023328"/>
    </source>
</evidence>
<feature type="compositionally biased region" description="Polar residues" evidence="23">
    <location>
        <begin position="178"/>
        <end position="194"/>
    </location>
</feature>
<feature type="compositionally biased region" description="Polar residues" evidence="23">
    <location>
        <begin position="119"/>
        <end position="135"/>
    </location>
</feature>
<comment type="subcellular location">
    <subcellularLocation>
        <location evidence="3">Chromosome</location>
        <location evidence="3">Centromere</location>
    </subcellularLocation>
    <subcellularLocation>
        <location evidence="2">Cytoplasm</location>
    </subcellularLocation>
    <subcellularLocation>
        <location evidence="1">Nucleus</location>
    </subcellularLocation>
</comment>
<comment type="similarity">
    <text evidence="4 21">Belongs to the peptidase C14A family.</text>
</comment>
<evidence type="ECO:0000256" key="13">
    <source>
        <dbReference type="ARBA" id="ARBA00022807"/>
    </source>
</evidence>
<dbReference type="InterPro" id="IPR025214">
    <property type="entry name" value="CENP-U"/>
</dbReference>
<feature type="coiled-coil region" evidence="22">
    <location>
        <begin position="324"/>
        <end position="365"/>
    </location>
</feature>
<accession>A0A8B9KXG2</accession>
<dbReference type="InterPro" id="IPR015917">
    <property type="entry name" value="Pept_C14A"/>
</dbReference>
<evidence type="ECO:0000256" key="10">
    <source>
        <dbReference type="ARBA" id="ARBA00022670"/>
    </source>
</evidence>
<evidence type="ECO:0000256" key="20">
    <source>
        <dbReference type="ARBA" id="ARBA00031456"/>
    </source>
</evidence>
<dbReference type="InterPro" id="IPR033139">
    <property type="entry name" value="Caspase_cys_AS"/>
</dbReference>
<dbReference type="FunFam" id="3.40.50.1460:FF:000001">
    <property type="entry name" value="Caspase-3 preproprotein"/>
    <property type="match status" value="1"/>
</dbReference>
<keyword evidence="16 22" id="KW-0175">Coiled coil</keyword>
<keyword evidence="11" id="KW-0053">Apoptosis</keyword>
<dbReference type="PANTHER" id="PTHR32222">
    <property type="entry name" value="CENTROMERE PROTEIN U"/>
    <property type="match status" value="1"/>
</dbReference>
<keyword evidence="18" id="KW-0539">Nucleus</keyword>
<keyword evidence="14" id="KW-0832">Ubl conjugation</keyword>
<dbReference type="GO" id="GO:0097194">
    <property type="term" value="P:execution phase of apoptosis"/>
    <property type="evidence" value="ECO:0007669"/>
    <property type="project" value="UniProtKB-ARBA"/>
</dbReference>
<dbReference type="GO" id="GO:0004197">
    <property type="term" value="F:cysteine-type endopeptidase activity"/>
    <property type="evidence" value="ECO:0007669"/>
    <property type="project" value="InterPro"/>
</dbReference>
<feature type="region of interest" description="Disordered" evidence="23">
    <location>
        <begin position="412"/>
        <end position="447"/>
    </location>
</feature>
<evidence type="ECO:0000259" key="25">
    <source>
        <dbReference type="PROSITE" id="PS50208"/>
    </source>
</evidence>
<feature type="domain" description="Caspase family p20" evidence="25">
    <location>
        <begin position="465"/>
        <end position="589"/>
    </location>
</feature>
<dbReference type="AlphaFoldDB" id="A0A8B9KXG2"/>
<feature type="compositionally biased region" description="Basic and acidic residues" evidence="23">
    <location>
        <begin position="151"/>
        <end position="168"/>
    </location>
</feature>
<dbReference type="SMART" id="SM00115">
    <property type="entry name" value="CASc"/>
    <property type="match status" value="1"/>
</dbReference>
<comment type="similarity">
    <text evidence="5">Belongs to the CENP-U/AME1 family.</text>
</comment>
<dbReference type="GO" id="GO:0005737">
    <property type="term" value="C:cytoplasm"/>
    <property type="evidence" value="ECO:0007669"/>
    <property type="project" value="UniProtKB-SubCell"/>
</dbReference>
<dbReference type="InterPro" id="IPR011600">
    <property type="entry name" value="Pept_C14_caspase"/>
</dbReference>
<dbReference type="InterPro" id="IPR029030">
    <property type="entry name" value="Caspase-like_dom_sf"/>
</dbReference>
<keyword evidence="15" id="KW-0007">Acetylation</keyword>
<dbReference type="FunFam" id="3.30.70.1470:FF:000002">
    <property type="entry name" value="Caspase-3"/>
    <property type="match status" value="1"/>
</dbReference>
<evidence type="ECO:0000313" key="27">
    <source>
        <dbReference type="Proteomes" id="UP000694621"/>
    </source>
</evidence>
<evidence type="ECO:0000256" key="6">
    <source>
        <dbReference type="ARBA" id="ARBA00016402"/>
    </source>
</evidence>
<evidence type="ECO:0000256" key="1">
    <source>
        <dbReference type="ARBA" id="ARBA00004123"/>
    </source>
</evidence>
<dbReference type="InterPro" id="IPR001309">
    <property type="entry name" value="Pept_C14_p20"/>
</dbReference>
<keyword evidence="9" id="KW-0597">Phosphoprotein</keyword>
<evidence type="ECO:0000256" key="23">
    <source>
        <dbReference type="SAM" id="MobiDB-lite"/>
    </source>
</evidence>
<protein>
    <recommendedName>
        <fullName evidence="6">Centromere protein U</fullName>
    </recommendedName>
    <alternativeName>
        <fullName evidence="20">MLF1-interacting protein</fullName>
    </alternativeName>
</protein>
<evidence type="ECO:0000256" key="7">
    <source>
        <dbReference type="ARBA" id="ARBA00022454"/>
    </source>
</evidence>
<dbReference type="PANTHER" id="PTHR32222:SF1">
    <property type="entry name" value="CENTROMERE PROTEIN U"/>
    <property type="match status" value="1"/>
</dbReference>
<dbReference type="Pfam" id="PF00656">
    <property type="entry name" value="Peptidase_C14"/>
    <property type="match status" value="1"/>
</dbReference>
<organism evidence="26 27">
    <name type="scientific">Astyanax mexicanus</name>
    <name type="common">Blind cave fish</name>
    <name type="synonym">Astyanax fasciatus mexicanus</name>
    <dbReference type="NCBI Taxonomy" id="7994"/>
    <lineage>
        <taxon>Eukaryota</taxon>
        <taxon>Metazoa</taxon>
        <taxon>Chordata</taxon>
        <taxon>Craniata</taxon>
        <taxon>Vertebrata</taxon>
        <taxon>Euteleostomi</taxon>
        <taxon>Actinopterygii</taxon>
        <taxon>Neopterygii</taxon>
        <taxon>Teleostei</taxon>
        <taxon>Ostariophysi</taxon>
        <taxon>Characiformes</taxon>
        <taxon>Characoidei</taxon>
        <taxon>Acestrorhamphidae</taxon>
        <taxon>Acestrorhamphinae</taxon>
        <taxon>Astyanax</taxon>
    </lineage>
</organism>
<feature type="region of interest" description="Disordered" evidence="23">
    <location>
        <begin position="47"/>
        <end position="255"/>
    </location>
</feature>
<evidence type="ECO:0000313" key="26">
    <source>
        <dbReference type="Ensembl" id="ENSAMXP00005042094.1"/>
    </source>
</evidence>
<keyword evidence="12" id="KW-0378">Hydrolase</keyword>
<dbReference type="PROSITE" id="PS50208">
    <property type="entry name" value="CASPASE_P20"/>
    <property type="match status" value="1"/>
</dbReference>
<dbReference type="Gene3D" id="3.40.50.1460">
    <property type="match status" value="1"/>
</dbReference>
<dbReference type="GO" id="GO:0051604">
    <property type="term" value="P:protein maturation"/>
    <property type="evidence" value="ECO:0007669"/>
    <property type="project" value="UniProtKB-ARBA"/>
</dbReference>
<reference evidence="26" key="1">
    <citation type="submission" date="2025-08" db="UniProtKB">
        <authorList>
            <consortium name="Ensembl"/>
        </authorList>
    </citation>
    <scope>IDENTIFICATION</scope>
</reference>
<evidence type="ECO:0000256" key="8">
    <source>
        <dbReference type="ARBA" id="ARBA00022490"/>
    </source>
</evidence>
<keyword evidence="19" id="KW-0137">Centromere</keyword>
<proteinExistence type="inferred from homology"/>
<evidence type="ECO:0000256" key="11">
    <source>
        <dbReference type="ARBA" id="ARBA00022703"/>
    </source>
</evidence>
<evidence type="ECO:0000256" key="3">
    <source>
        <dbReference type="ARBA" id="ARBA00004584"/>
    </source>
</evidence>
<evidence type="ECO:0000256" key="16">
    <source>
        <dbReference type="ARBA" id="ARBA00023054"/>
    </source>
</evidence>
<dbReference type="PRINTS" id="PR00376">
    <property type="entry name" value="IL1BCENZYME"/>
</dbReference>
<evidence type="ECO:0000256" key="22">
    <source>
        <dbReference type="SAM" id="Coils"/>
    </source>
</evidence>
<dbReference type="Ensembl" id="ENSAMXT00005045802.1">
    <property type="protein sequence ID" value="ENSAMXP00005042094.1"/>
    <property type="gene ID" value="ENSAMXG00005019666.1"/>
</dbReference>
<dbReference type="GO" id="GO:0006508">
    <property type="term" value="P:proteolysis"/>
    <property type="evidence" value="ECO:0007669"/>
    <property type="project" value="UniProtKB-KW"/>
</dbReference>
<evidence type="ECO:0000256" key="5">
    <source>
        <dbReference type="ARBA" id="ARBA00010440"/>
    </source>
</evidence>
<dbReference type="SUPFAM" id="SSF52129">
    <property type="entry name" value="Caspase-like"/>
    <property type="match status" value="1"/>
</dbReference>
<name>A0A8B9KXG2_ASTMX</name>
<evidence type="ECO:0000256" key="14">
    <source>
        <dbReference type="ARBA" id="ARBA00022843"/>
    </source>
</evidence>
<evidence type="ECO:0000259" key="24">
    <source>
        <dbReference type="PROSITE" id="PS50207"/>
    </source>
</evidence>
<sequence>MSRVTRMVKGVQKELKKRNQKPVLNEDLEDLDGLDVSSIEKASFLQEEQFSSHGNPLHSTALEDGCSPELSSHPQAAAGRKETEKGQKKKQHVTETPKRPARVEKGQAKTKHKGEIHSQQKISGSKANQKPTQKVKQGLKSRRLQTILENKGAEGKKKAQTEVHKDPTNEGAEADTSPDATPAQSQRRPSISSEEVTDEDESFHPSKQKRKSSEGRQRGARTSSGQQQKGQKQKRKSSSGSSDGGNLRKKQKHEAVKNPIDLDIVLEAFQDFVAQYKETVDSDSVKKAIDAFSSSFEEQLSEMITATKEMNDVKRTAVKINSTLNHKKTKLLEAKNELIKSEDDVRKLQKEHDELQQRLQALRQGTSFLTNLKALNQRYLDYRIAHPDEPETYGPSCMPAMLMEARSITETMADEENGSKAAEGGDSVDAKASNPKGSETVHTASVPAKSKAPVDMFRYRMDYPNLGKCIIINNRNFDRSTGMSDRAGTDVDAGKMLKVFSELGFKASVQNNRTVSQMRQILTSASKEDHSKSAMFVCVMLSHGDEGTIFGTDGCMELKELTRLFRGNQCPSLAGKPKLFFIQACRGSELDPGIETDSVDDSEGTHKIPVEADFLYAYSTAPGYYSWRNTANGSWFISSLCEMLAKYGRELEIMQIMTRVNHKVALEFESSSNMPGFNAMKQIPCIMSMLTKELYFPK</sequence>
<keyword evidence="17" id="KW-0865">Zymogen</keyword>
<keyword evidence="10" id="KW-0645">Protease</keyword>
<dbReference type="Proteomes" id="UP000694621">
    <property type="component" value="Unplaced"/>
</dbReference>
<keyword evidence="7" id="KW-0158">Chromosome</keyword>
<dbReference type="Pfam" id="PF13097">
    <property type="entry name" value="CENP-U"/>
    <property type="match status" value="1"/>
</dbReference>
<dbReference type="CDD" id="cd00032">
    <property type="entry name" value="CASc"/>
    <property type="match status" value="1"/>
</dbReference>
<evidence type="ECO:0000256" key="15">
    <source>
        <dbReference type="ARBA" id="ARBA00022990"/>
    </source>
</evidence>
<dbReference type="GO" id="GO:0000775">
    <property type="term" value="C:chromosome, centromeric region"/>
    <property type="evidence" value="ECO:0007669"/>
    <property type="project" value="UniProtKB-SubCell"/>
</dbReference>
<evidence type="ECO:0000256" key="4">
    <source>
        <dbReference type="ARBA" id="ARBA00010134"/>
    </source>
</evidence>
<keyword evidence="13" id="KW-0788">Thiol protease</keyword>
<dbReference type="GO" id="GO:0005634">
    <property type="term" value="C:nucleus"/>
    <property type="evidence" value="ECO:0007669"/>
    <property type="project" value="UniProtKB-SubCell"/>
</dbReference>
<keyword evidence="8" id="KW-0963">Cytoplasm</keyword>
<evidence type="ECO:0000256" key="21">
    <source>
        <dbReference type="RuleBase" id="RU003971"/>
    </source>
</evidence>
<feature type="compositionally biased region" description="Polar residues" evidence="23">
    <location>
        <begin position="47"/>
        <end position="58"/>
    </location>
</feature>
<feature type="region of interest" description="Disordered" evidence="23">
    <location>
        <begin position="1"/>
        <end position="32"/>
    </location>
</feature>
<feature type="compositionally biased region" description="Basic and acidic residues" evidence="23">
    <location>
        <begin position="79"/>
        <end position="118"/>
    </location>
</feature>
<dbReference type="InterPro" id="IPR002138">
    <property type="entry name" value="Pept_C14_p10"/>
</dbReference>
<dbReference type="PROSITE" id="PS01122">
    <property type="entry name" value="CASPASE_CYS"/>
    <property type="match status" value="1"/>
</dbReference>
<evidence type="ECO:0000256" key="18">
    <source>
        <dbReference type="ARBA" id="ARBA00023242"/>
    </source>
</evidence>
<dbReference type="PROSITE" id="PS50207">
    <property type="entry name" value="CASPASE_P10"/>
    <property type="match status" value="1"/>
</dbReference>
<evidence type="ECO:0000256" key="9">
    <source>
        <dbReference type="ARBA" id="ARBA00022553"/>
    </source>
</evidence>
<evidence type="ECO:0000256" key="2">
    <source>
        <dbReference type="ARBA" id="ARBA00004496"/>
    </source>
</evidence>
<feature type="domain" description="Caspase family p10" evidence="24">
    <location>
        <begin position="604"/>
        <end position="698"/>
    </location>
</feature>